<evidence type="ECO:0000313" key="3">
    <source>
        <dbReference type="EMBL" id="RGE64218.1"/>
    </source>
</evidence>
<dbReference type="PANTHER" id="PTHR35848">
    <property type="entry name" value="OXALATE-BINDING PROTEIN"/>
    <property type="match status" value="1"/>
</dbReference>
<dbReference type="InterPro" id="IPR014710">
    <property type="entry name" value="RmlC-like_jellyroll"/>
</dbReference>
<comment type="caution">
    <text evidence="3">The sequence shown here is derived from an EMBL/GenBank/DDBJ whole genome shotgun (WGS) entry which is preliminary data.</text>
</comment>
<sequence length="181" mass="20215">MENKPTQDGTVKKLYHIDNLPQDAVWRDKIGLCTRSLGQAAGSRNLYVNIDSVPPGAYSTRFHSHSQQEEFFLVLEGCGTLHLNDDCIPVKAGDFFAKPAGEGIAHTFYNSGEKPLVLLDVGTVEKEDTCIYPRDNMLMHKSNGITRVFRLDSEEHTWTSEPNEEVVDENGCTTDSLQVLK</sequence>
<dbReference type="AlphaFoldDB" id="A0A3E3IAW1"/>
<organism evidence="3 4">
    <name type="scientific">Eisenbergiella massiliensis</name>
    <dbReference type="NCBI Taxonomy" id="1720294"/>
    <lineage>
        <taxon>Bacteria</taxon>
        <taxon>Bacillati</taxon>
        <taxon>Bacillota</taxon>
        <taxon>Clostridia</taxon>
        <taxon>Lachnospirales</taxon>
        <taxon>Lachnospiraceae</taxon>
        <taxon>Eisenbergiella</taxon>
    </lineage>
</organism>
<dbReference type="RefSeq" id="WP_117543757.1">
    <property type="nucleotide sequence ID" value="NZ_JBKUNB010000011.1"/>
</dbReference>
<dbReference type="SUPFAM" id="SSF51182">
    <property type="entry name" value="RmlC-like cupins"/>
    <property type="match status" value="1"/>
</dbReference>
<dbReference type="CDD" id="cd02224">
    <property type="entry name" value="cupin_SPO2919-like"/>
    <property type="match status" value="1"/>
</dbReference>
<name>A0A3E3IAW1_9FIRM</name>
<dbReference type="InterPro" id="IPR013096">
    <property type="entry name" value="Cupin_2"/>
</dbReference>
<gene>
    <name evidence="3" type="ORF">DXC51_03865</name>
</gene>
<keyword evidence="1" id="KW-0479">Metal-binding</keyword>
<dbReference type="GeneID" id="97986043"/>
<proteinExistence type="predicted"/>
<dbReference type="PANTHER" id="PTHR35848:SF6">
    <property type="entry name" value="CUPIN TYPE-2 DOMAIN-CONTAINING PROTEIN"/>
    <property type="match status" value="1"/>
</dbReference>
<evidence type="ECO:0000259" key="2">
    <source>
        <dbReference type="Pfam" id="PF07883"/>
    </source>
</evidence>
<dbReference type="InterPro" id="IPR011051">
    <property type="entry name" value="RmlC_Cupin_sf"/>
</dbReference>
<reference evidence="3" key="1">
    <citation type="submission" date="2018-08" db="EMBL/GenBank/DDBJ databases">
        <title>A genome reference for cultivated species of the human gut microbiota.</title>
        <authorList>
            <person name="Zou Y."/>
            <person name="Xue W."/>
            <person name="Luo G."/>
        </authorList>
    </citation>
    <scope>NUCLEOTIDE SEQUENCE [LARGE SCALE GENOMIC DNA]</scope>
    <source>
        <strain evidence="3">TF05-5AC</strain>
    </source>
</reference>
<dbReference type="InterPro" id="IPR051610">
    <property type="entry name" value="GPI/OXD"/>
</dbReference>
<dbReference type="Proteomes" id="UP000260812">
    <property type="component" value="Unassembled WGS sequence"/>
</dbReference>
<dbReference type="Pfam" id="PF07883">
    <property type="entry name" value="Cupin_2"/>
    <property type="match status" value="1"/>
</dbReference>
<dbReference type="Gene3D" id="2.60.120.10">
    <property type="entry name" value="Jelly Rolls"/>
    <property type="match status" value="1"/>
</dbReference>
<evidence type="ECO:0000313" key="4">
    <source>
        <dbReference type="Proteomes" id="UP000260812"/>
    </source>
</evidence>
<accession>A0A3E3IAW1</accession>
<protein>
    <submittedName>
        <fullName evidence="3">Cupin domain-containing protein</fullName>
    </submittedName>
</protein>
<dbReference type="EMBL" id="QVLV01000002">
    <property type="protein sequence ID" value="RGE64218.1"/>
    <property type="molecule type" value="Genomic_DNA"/>
</dbReference>
<feature type="domain" description="Cupin type-2" evidence="2">
    <location>
        <begin position="52"/>
        <end position="121"/>
    </location>
</feature>
<keyword evidence="4" id="KW-1185">Reference proteome</keyword>
<dbReference type="GO" id="GO:0046872">
    <property type="term" value="F:metal ion binding"/>
    <property type="evidence" value="ECO:0007669"/>
    <property type="project" value="UniProtKB-KW"/>
</dbReference>
<evidence type="ECO:0000256" key="1">
    <source>
        <dbReference type="ARBA" id="ARBA00022723"/>
    </source>
</evidence>